<keyword evidence="1" id="KW-1133">Transmembrane helix</keyword>
<feature type="transmembrane region" description="Helical" evidence="1">
    <location>
        <begin position="27"/>
        <end position="48"/>
    </location>
</feature>
<dbReference type="Proteomes" id="UP000260862">
    <property type="component" value="Unassembled WGS sequence"/>
</dbReference>
<dbReference type="EMBL" id="QSTF01000092">
    <property type="protein sequence ID" value="RGM33570.1"/>
    <property type="molecule type" value="Genomic_DNA"/>
</dbReference>
<feature type="transmembrane region" description="Helical" evidence="1">
    <location>
        <begin position="212"/>
        <end position="236"/>
    </location>
</feature>
<protein>
    <submittedName>
        <fullName evidence="3">Uncharacterized protein</fullName>
    </submittedName>
</protein>
<feature type="transmembrane region" description="Helical" evidence="1">
    <location>
        <begin position="256"/>
        <end position="280"/>
    </location>
</feature>
<dbReference type="AlphaFoldDB" id="A0A3E4VUD9"/>
<keyword evidence="1" id="KW-0812">Transmembrane</keyword>
<evidence type="ECO:0000313" key="2">
    <source>
        <dbReference type="EMBL" id="RGK49837.1"/>
    </source>
</evidence>
<evidence type="ECO:0000313" key="5">
    <source>
        <dbReference type="Proteomes" id="UP000260862"/>
    </source>
</evidence>
<accession>A0A3E4VUD9</accession>
<dbReference type="Proteomes" id="UP000260780">
    <property type="component" value="Unassembled WGS sequence"/>
</dbReference>
<keyword evidence="5" id="KW-1185">Reference proteome</keyword>
<proteinExistence type="predicted"/>
<evidence type="ECO:0000256" key="1">
    <source>
        <dbReference type="SAM" id="Phobius"/>
    </source>
</evidence>
<organism evidence="3 4">
    <name type="scientific">Phocaeicola plebeius</name>
    <dbReference type="NCBI Taxonomy" id="310297"/>
    <lineage>
        <taxon>Bacteria</taxon>
        <taxon>Pseudomonadati</taxon>
        <taxon>Bacteroidota</taxon>
        <taxon>Bacteroidia</taxon>
        <taxon>Bacteroidales</taxon>
        <taxon>Bacteroidaceae</taxon>
        <taxon>Phocaeicola</taxon>
    </lineage>
</organism>
<dbReference type="STRING" id="310297.BHV76_10290"/>
<keyword evidence="1" id="KW-0472">Membrane</keyword>
<feature type="transmembrane region" description="Helical" evidence="1">
    <location>
        <begin position="184"/>
        <end position="205"/>
    </location>
</feature>
<name>A0A3E4VUD9_9BACT</name>
<comment type="caution">
    <text evidence="3">The sequence shown here is derived from an EMBL/GenBank/DDBJ whole genome shotgun (WGS) entry which is preliminary data.</text>
</comment>
<dbReference type="EMBL" id="QSQT01000057">
    <property type="protein sequence ID" value="RGK49837.1"/>
    <property type="molecule type" value="Genomic_DNA"/>
</dbReference>
<reference evidence="4 5" key="1">
    <citation type="submission" date="2018-08" db="EMBL/GenBank/DDBJ databases">
        <title>A genome reference for cultivated species of the human gut microbiota.</title>
        <authorList>
            <person name="Zou Y."/>
            <person name="Xue W."/>
            <person name="Luo G."/>
        </authorList>
    </citation>
    <scope>NUCLEOTIDE SEQUENCE [LARGE SCALE GENOMIC DNA]</scope>
    <source>
        <strain evidence="3 4">OM08-14</strain>
        <strain evidence="2 5">TF10-3AC</strain>
    </source>
</reference>
<feature type="transmembrane region" description="Helical" evidence="1">
    <location>
        <begin position="68"/>
        <end position="85"/>
    </location>
</feature>
<feature type="transmembrane region" description="Helical" evidence="1">
    <location>
        <begin position="116"/>
        <end position="141"/>
    </location>
</feature>
<gene>
    <name evidence="3" type="ORF">DXC17_17815</name>
    <name evidence="2" type="ORF">DXD04_16395</name>
</gene>
<dbReference type="RefSeq" id="WP_117674195.1">
    <property type="nucleotide sequence ID" value="NZ_CABOGR010000057.1"/>
</dbReference>
<sequence>MMETTFSMTRVQHIMRRDLIENWKSNLYGLLGIFAACFFPMLGFLWSAEHWTEEGYPEVYSFERFCGNMLGIIGMVVSVAMIYYASRIMKCMDNKEKRISYLLLPATKLEKFFSRALFVTVGTVLMILVALLALELTHYLLLPLFDLPTVYSQPMLVEVFSMKWAHASVDATGESVYSWWLMQLLVWIFCLWNHSLFILGGSFWYKHPFLKTIGACLAVTILGGILFASSVDSGIWSFLIRRVDENYPHSPQTVNGLLTIISVVFLLFTVFNWWLSYRLFTRSEVVKRKLWRL</sequence>
<evidence type="ECO:0000313" key="4">
    <source>
        <dbReference type="Proteomes" id="UP000260780"/>
    </source>
</evidence>
<evidence type="ECO:0000313" key="3">
    <source>
        <dbReference type="EMBL" id="RGM33570.1"/>
    </source>
</evidence>